<evidence type="ECO:0000256" key="1">
    <source>
        <dbReference type="ARBA" id="ARBA00004651"/>
    </source>
</evidence>
<keyword evidence="4 7" id="KW-1133">Transmembrane helix</keyword>
<feature type="transmembrane region" description="Helical" evidence="7">
    <location>
        <begin position="117"/>
        <end position="135"/>
    </location>
</feature>
<dbReference type="Proteomes" id="UP000008467">
    <property type="component" value="Chromosome"/>
</dbReference>
<evidence type="ECO:0000313" key="10">
    <source>
        <dbReference type="Proteomes" id="UP000008467"/>
    </source>
</evidence>
<keyword evidence="10" id="KW-1185">Reference proteome</keyword>
<name>F2JH92_CELLD</name>
<proteinExistence type="inferred from homology"/>
<feature type="transmembrane region" description="Helical" evidence="7">
    <location>
        <begin position="169"/>
        <end position="190"/>
    </location>
</feature>
<evidence type="ECO:0000313" key="9">
    <source>
        <dbReference type="EMBL" id="ADZ82990.1"/>
    </source>
</evidence>
<evidence type="ECO:0000259" key="8">
    <source>
        <dbReference type="Pfam" id="PF06738"/>
    </source>
</evidence>
<evidence type="ECO:0000256" key="6">
    <source>
        <dbReference type="ARBA" id="ARBA00034125"/>
    </source>
</evidence>
<protein>
    <recommendedName>
        <fullName evidence="8">Threonine/serine exporter-like N-terminal domain-containing protein</fullName>
    </recommendedName>
</protein>
<dbReference type="Pfam" id="PF06738">
    <property type="entry name" value="ThrE"/>
    <property type="match status" value="1"/>
</dbReference>
<dbReference type="RefSeq" id="WP_013656289.1">
    <property type="nucleotide sequence ID" value="NC_015275.1"/>
</dbReference>
<dbReference type="InterPro" id="IPR010619">
    <property type="entry name" value="ThrE-like_N"/>
</dbReference>
<evidence type="ECO:0000256" key="2">
    <source>
        <dbReference type="ARBA" id="ARBA00022475"/>
    </source>
</evidence>
<dbReference type="AlphaFoldDB" id="F2JH92"/>
<evidence type="ECO:0000256" key="5">
    <source>
        <dbReference type="ARBA" id="ARBA00023136"/>
    </source>
</evidence>
<keyword evidence="3 7" id="KW-0812">Transmembrane</keyword>
<feature type="transmembrane region" description="Helical" evidence="7">
    <location>
        <begin position="235"/>
        <end position="256"/>
    </location>
</feature>
<dbReference type="HOGENOM" id="CLU_070277_0_0_9"/>
<evidence type="ECO:0000256" key="7">
    <source>
        <dbReference type="SAM" id="Phobius"/>
    </source>
</evidence>
<dbReference type="GO" id="GO:0005886">
    <property type="term" value="C:plasma membrane"/>
    <property type="evidence" value="ECO:0007669"/>
    <property type="project" value="UniProtKB-SubCell"/>
</dbReference>
<comment type="subcellular location">
    <subcellularLocation>
        <location evidence="1">Cell membrane</location>
        <topology evidence="1">Multi-pass membrane protein</topology>
    </subcellularLocation>
</comment>
<evidence type="ECO:0000256" key="4">
    <source>
        <dbReference type="ARBA" id="ARBA00022989"/>
    </source>
</evidence>
<keyword evidence="5 7" id="KW-0472">Membrane</keyword>
<dbReference type="KEGG" id="cle:Clole_1263"/>
<accession>F2JH92</accession>
<dbReference type="PANTHER" id="PTHR34390">
    <property type="entry name" value="UPF0442 PROTEIN YJJB-RELATED"/>
    <property type="match status" value="1"/>
</dbReference>
<gene>
    <name evidence="9" type="ordered locus">Clole_1263</name>
</gene>
<dbReference type="eggNOG" id="COG2966">
    <property type="taxonomic scope" value="Bacteria"/>
</dbReference>
<feature type="transmembrane region" description="Helical" evidence="7">
    <location>
        <begin position="196"/>
        <end position="214"/>
    </location>
</feature>
<feature type="domain" description="Threonine/serine exporter-like N-terminal" evidence="8">
    <location>
        <begin position="13"/>
        <end position="251"/>
    </location>
</feature>
<comment type="similarity">
    <text evidence="6">Belongs to the ThrE exporter (TC 2.A.79) family.</text>
</comment>
<evidence type="ECO:0000256" key="3">
    <source>
        <dbReference type="ARBA" id="ARBA00022692"/>
    </source>
</evidence>
<dbReference type="STRING" id="642492.Clole_1263"/>
<dbReference type="EMBL" id="CP002582">
    <property type="protein sequence ID" value="ADZ82990.1"/>
    <property type="molecule type" value="Genomic_DNA"/>
</dbReference>
<reference evidence="9 10" key="1">
    <citation type="journal article" date="2011" name="J. Bacteriol.">
        <title>Complete genome sequence of the cellulose-degrading bacterium Cellulosilyticum lentocellum.</title>
        <authorList>
            <consortium name="US DOE Joint Genome Institute"/>
            <person name="Miller D.A."/>
            <person name="Suen G."/>
            <person name="Bruce D."/>
            <person name="Copeland A."/>
            <person name="Cheng J.F."/>
            <person name="Detter C."/>
            <person name="Goodwin L.A."/>
            <person name="Han C.S."/>
            <person name="Hauser L.J."/>
            <person name="Land M.L."/>
            <person name="Lapidus A."/>
            <person name="Lucas S."/>
            <person name="Meincke L."/>
            <person name="Pitluck S."/>
            <person name="Tapia R."/>
            <person name="Teshima H."/>
            <person name="Woyke T."/>
            <person name="Fox B.G."/>
            <person name="Angert E.R."/>
            <person name="Currie C.R."/>
        </authorList>
    </citation>
    <scope>NUCLEOTIDE SEQUENCE [LARGE SCALE GENOMIC DNA]</scope>
    <source>
        <strain evidence="10">ATCC 49066 / DSM 5427 / NCIMB 11756 / RHM5</strain>
    </source>
</reference>
<dbReference type="PANTHER" id="PTHR34390:SF2">
    <property type="entry name" value="SUCCINATE TRANSPORTER SUBUNIT YJJP-RELATED"/>
    <property type="match status" value="1"/>
</dbReference>
<organism evidence="9 10">
    <name type="scientific">Cellulosilyticum lentocellum (strain ATCC 49066 / DSM 5427 / NCIMB 11756 / RHM5)</name>
    <name type="common">Clostridium lentocellum</name>
    <dbReference type="NCBI Taxonomy" id="642492"/>
    <lineage>
        <taxon>Bacteria</taxon>
        <taxon>Bacillati</taxon>
        <taxon>Bacillota</taxon>
        <taxon>Clostridia</taxon>
        <taxon>Lachnospirales</taxon>
        <taxon>Cellulosilyticaceae</taxon>
        <taxon>Cellulosilyticum</taxon>
    </lineage>
</organism>
<dbReference type="InterPro" id="IPR050539">
    <property type="entry name" value="ThrE_Dicarb/AminoAcid_Exp"/>
</dbReference>
<dbReference type="GO" id="GO:0015744">
    <property type="term" value="P:succinate transport"/>
    <property type="evidence" value="ECO:0007669"/>
    <property type="project" value="TreeGrafter"/>
</dbReference>
<sequence length="260" mass="28803">MKETATHEQILNFAVHTGELMLKSGAETYRVEDTIARILEKHHFCSVDTFVIPTGIMVTIEGETFSLSTKVVRVKNRGTRLDRIELINQLSRDYVSGEVSLTEAEMRLKAISESEGYKNRTVIIWVGISCAFFSIMFKANTLDFFITFFVGLGVGYLQNRLTRKHIVTFFVLFICSLFIGFSVMFCYYVFKDSIKIEPIIIGCIMPLLPGVAFTTAVRDAIGDELISGIARGVEALLVAVALAAGIGISLSASFWLGGLL</sequence>
<dbReference type="GO" id="GO:0022857">
    <property type="term" value="F:transmembrane transporter activity"/>
    <property type="evidence" value="ECO:0007669"/>
    <property type="project" value="InterPro"/>
</dbReference>
<keyword evidence="2" id="KW-1003">Cell membrane</keyword>